<evidence type="ECO:0000256" key="1">
    <source>
        <dbReference type="SAM" id="Phobius"/>
    </source>
</evidence>
<name>A0ABX7AZE4_9PROT</name>
<sequence length="117" mass="11879">MMDHRDALAPLIELIGVFAVSAASPLTAAAIFVLALCLSRYPRYLALAAAIGISDGALGEMAGVTTIGMILAALTGAAATLLQAWCFWPVVSAMKSAGNAVIRLVSGRSPDAGEPPP</sequence>
<keyword evidence="1" id="KW-0812">Transmembrane</keyword>
<gene>
    <name evidence="2" type="ORF">IGS68_14180</name>
</gene>
<accession>A0ABX7AZE4</accession>
<keyword evidence="1" id="KW-0472">Membrane</keyword>
<dbReference type="EMBL" id="CP067420">
    <property type="protein sequence ID" value="QQP87273.1"/>
    <property type="molecule type" value="Genomic_DNA"/>
</dbReference>
<feature type="transmembrane region" description="Helical" evidence="1">
    <location>
        <begin position="12"/>
        <end position="37"/>
    </location>
</feature>
<protein>
    <submittedName>
        <fullName evidence="2">Uncharacterized protein</fullName>
    </submittedName>
</protein>
<reference evidence="2" key="1">
    <citation type="submission" date="2021-02" db="EMBL/GenBank/DDBJ databases">
        <title>Skermanella TT6 skin isolate.</title>
        <authorList>
            <person name="Lee K."/>
            <person name="Ganzorig M."/>
        </authorList>
    </citation>
    <scope>NUCLEOTIDE SEQUENCE</scope>
    <source>
        <strain evidence="2">TT6</strain>
    </source>
</reference>
<dbReference type="Proteomes" id="UP000595197">
    <property type="component" value="Chromosome"/>
</dbReference>
<keyword evidence="3" id="KW-1185">Reference proteome</keyword>
<feature type="transmembrane region" description="Helical" evidence="1">
    <location>
        <begin position="67"/>
        <end position="88"/>
    </location>
</feature>
<evidence type="ECO:0000313" key="2">
    <source>
        <dbReference type="EMBL" id="QQP87273.1"/>
    </source>
</evidence>
<proteinExistence type="predicted"/>
<evidence type="ECO:0000313" key="3">
    <source>
        <dbReference type="Proteomes" id="UP000595197"/>
    </source>
</evidence>
<organism evidence="2 3">
    <name type="scientific">Skermanella cutis</name>
    <dbReference type="NCBI Taxonomy" id="2775420"/>
    <lineage>
        <taxon>Bacteria</taxon>
        <taxon>Pseudomonadati</taxon>
        <taxon>Pseudomonadota</taxon>
        <taxon>Alphaproteobacteria</taxon>
        <taxon>Rhodospirillales</taxon>
        <taxon>Azospirillaceae</taxon>
        <taxon>Skermanella</taxon>
    </lineage>
</organism>
<keyword evidence="1" id="KW-1133">Transmembrane helix</keyword>
<dbReference type="RefSeq" id="WP_201069918.1">
    <property type="nucleotide sequence ID" value="NZ_CP067420.1"/>
</dbReference>
<feature type="transmembrane region" description="Helical" evidence="1">
    <location>
        <begin position="44"/>
        <end position="61"/>
    </location>
</feature>